<reference evidence="2" key="1">
    <citation type="submission" date="2021-04" db="EMBL/GenBank/DDBJ databases">
        <authorList>
            <person name="Chebbi M.A.C M."/>
        </authorList>
    </citation>
    <scope>NUCLEOTIDE SEQUENCE</scope>
</reference>
<dbReference type="PANTHER" id="PTHR47018">
    <property type="entry name" value="CXC DOMAIN-CONTAINING PROTEIN-RELATED"/>
    <property type="match status" value="1"/>
</dbReference>
<dbReference type="OrthoDB" id="7699940at2759"/>
<evidence type="ECO:0000313" key="3">
    <source>
        <dbReference type="Proteomes" id="UP000786811"/>
    </source>
</evidence>
<proteinExistence type="predicted"/>
<feature type="region of interest" description="Disordered" evidence="1">
    <location>
        <begin position="103"/>
        <end position="136"/>
    </location>
</feature>
<evidence type="ECO:0000256" key="1">
    <source>
        <dbReference type="SAM" id="MobiDB-lite"/>
    </source>
</evidence>
<organism evidence="2 3">
    <name type="scientific">Cotesia congregata</name>
    <name type="common">Parasitoid wasp</name>
    <name type="synonym">Apanteles congregatus</name>
    <dbReference type="NCBI Taxonomy" id="51543"/>
    <lineage>
        <taxon>Eukaryota</taxon>
        <taxon>Metazoa</taxon>
        <taxon>Ecdysozoa</taxon>
        <taxon>Arthropoda</taxon>
        <taxon>Hexapoda</taxon>
        <taxon>Insecta</taxon>
        <taxon>Pterygota</taxon>
        <taxon>Neoptera</taxon>
        <taxon>Endopterygota</taxon>
        <taxon>Hymenoptera</taxon>
        <taxon>Apocrita</taxon>
        <taxon>Ichneumonoidea</taxon>
        <taxon>Braconidae</taxon>
        <taxon>Microgastrinae</taxon>
        <taxon>Cotesia</taxon>
    </lineage>
</organism>
<protein>
    <submittedName>
        <fullName evidence="2">Uncharacterized protein</fullName>
    </submittedName>
</protein>
<gene>
    <name evidence="2" type="ORF">HICCMSTLAB_LOCUS347</name>
</gene>
<feature type="compositionally biased region" description="Polar residues" evidence="1">
    <location>
        <begin position="103"/>
        <end position="114"/>
    </location>
</feature>
<accession>A0A8J2H317</accession>
<dbReference type="PANTHER" id="PTHR47018:SF3">
    <property type="entry name" value="MYCBP-ASSOCIATED PROTEIN"/>
    <property type="match status" value="1"/>
</dbReference>
<name>A0A8J2H317_COTCN</name>
<keyword evidence="3" id="KW-1185">Reference proteome</keyword>
<sequence>MSGSNSSANPLENKCIICLQDRIKKDRNKSQLCDLTKAQKLIDAFKKTTEVKYEFHRSIKTPQELLANKVLYHPNCMRKFELSSERSDCTVTSNSCSNLNDHSENASGFSSSNDVYEFSSDDENEENSSLNSFKSHNVHNRNEIRQKKMTAIKNAIESVLPQVDAGEILQINLITKKVNQTLGSEAQIHNRDVKSFMEIYYNDSIDFTASSRSNESTLFFKSSLTRDDLIKKLASIDVIKESAQLIRKSLLAEDFDLNNKFCDKFDLQESWNRITMPSHVERFFSVAFDCPQAQINKSFVDITSSNVDADNLNLRIKSLYQMMVFTLHGGRKRTPLHMLTGTSVHSICKSASLITSLNRIGVSMSYDDIRRTRSRLAAFTIERSLGNVPIPSHFDPEEFTVAAFDNFDHNENTLSGLNSSHDTVFVLFQNRPKNTNMKPKINDTEISKVNKTSVYMLDCQKLKSFEKPDKITLSPEFQLRTLPNIDPSLYQKTTNDILWVLSRVNICEISTSIPPTTSIQMIPSWAAFNSLLTVDLRPTQIAGYLPVLPFPVTEYSTVYTSLCNFKNVLTQLKQDCLPVFCDEGVYRIARHIKFERSEEFADIFVMLGSFHMAKVGLTCIGKYLKGSGIEQVLIETETFGPGTTDQVLSGTNYSRSFKGFTLVSEALQRLQLKEFLKTITIDKYSNDFSDFSTFRDLLIEESHDEARAMYQLLETKSSNFRNDFEAFIVKSCSESSLFLFWNNVIVMTDLVKNLIKADRTGDWDLHVETVIKLQPLFHAMDRTNYSRWSSVYIADIINLQHTNPDLYKRLKAGHFTVKNSNTPFTSIAVDQGLECSINRSGKNSGGIIGSTAKKDYVTTWNLVYHEELDIKNLFRQLTLVDEDNYELYHHEFSSSCTKTSELLVSNIVKYIEKYTNPFMIQEDNSLRNIITQEKCSEIVSNGLLKIWDVGCNTFEDFYTQRILLQKEDLSETIKKIKLKTMDFRENQPKKQLKPKLDDLKEAQKVYNLAVERQYPRESLFSYQLSANNMLFNNEGFMNAAVNSQLIDELKKKVKIQDSSTNAVDTTTCLIFRTLDLCRKIKFKNLKTFQDYREQFTELLLVEISCKPKLTRIDLLFECFQQKLPTTEVISNKQSFEIHSIGDETPIPSSESNFWNNSENVKLLQVYLIKHLEKSIPTLVRQHEKLKIFSNNMPNSAAHDMNDECIAHIQSATKNKHTEIKITYADCDLLVMVMYFWKNFEINGLKKLWMEYKCGRSTKIIPVEILVQNYNQSFRQVLPAMHFLTGSFYTSKIGTKLKAIEANPLKYLENFATDVQQLYLGDILKAAETYLVRVLYKKETCETFNDLRVSLFKSGKTTVITELPPCSEEITYHIRRAYYITYNKMWMFSSEKNNLDPVDFGYEQKDQKLVPKRVVSLYPPNDELPPPCHCKNCSRKCNCRINGMLCCSFCRCVNEKSCQNYIFCSTE</sequence>
<evidence type="ECO:0000313" key="2">
    <source>
        <dbReference type="EMBL" id="CAG5073404.1"/>
    </source>
</evidence>
<comment type="caution">
    <text evidence="2">The sequence shown here is derived from an EMBL/GenBank/DDBJ whole genome shotgun (WGS) entry which is preliminary data.</text>
</comment>
<dbReference type="EMBL" id="CAJNRD030001114">
    <property type="protein sequence ID" value="CAG5073404.1"/>
    <property type="molecule type" value="Genomic_DNA"/>
</dbReference>
<dbReference type="Proteomes" id="UP000786811">
    <property type="component" value="Unassembled WGS sequence"/>
</dbReference>